<keyword evidence="1" id="KW-0560">Oxidoreductase</keyword>
<dbReference type="InterPro" id="IPR005123">
    <property type="entry name" value="Oxoglu/Fe-dep_dioxygenase_dom"/>
</dbReference>
<sequence length="330" mass="36600">MNLLGRIDFTTAAENELQHLASLCEPATFGMNDQDVYDETYRKTGQLDAAYFAAKFDPQCCGLLDAIRGDLMEGDYEKPIRAELYKLNVYGPGSFFEAHQDTTRGQDMFGSLVLIFPAKHEGGALVLRHEGSEWRVDSATTLATSETPSVGYVAFFSDVEHEVSPVVSGYRVTVTYNLYYADTDTSGCNHEDHSAARDPPANEAAFLAGLRALLEDESCMPAGGTLCSGLRHQYPCARQNPQTNCLWSLERRLKGSDAMLRRICDALGLEASIRVVYETGNGALLLDDIVNFGDDFEHHEEDVVSCLQDRFGRKVLQWDDCEHQENIALA</sequence>
<dbReference type="PANTHER" id="PTHR33099">
    <property type="entry name" value="FE2OG DIOXYGENASE DOMAIN-CONTAINING PROTEIN"/>
    <property type="match status" value="1"/>
</dbReference>
<comment type="similarity">
    <text evidence="1">Belongs to the iron/ascorbate-dependent oxidoreductase family.</text>
</comment>
<dbReference type="PANTHER" id="PTHR33099:SF14">
    <property type="entry name" value="PROLYL 4-HYDROXYLASE ALPHA SUBUNIT FE(2+) 2OG DIOXYGENASE DOMAIN-CONTAINING PROTEIN"/>
    <property type="match status" value="1"/>
</dbReference>
<feature type="domain" description="Fe2OG dioxygenase" evidence="2">
    <location>
        <begin position="81"/>
        <end position="180"/>
    </location>
</feature>
<accession>A0A8E2DJC1</accession>
<dbReference type="GO" id="GO:0046872">
    <property type="term" value="F:metal ion binding"/>
    <property type="evidence" value="ECO:0007669"/>
    <property type="project" value="UniProtKB-KW"/>
</dbReference>
<dbReference type="GO" id="GO:0016491">
    <property type="term" value="F:oxidoreductase activity"/>
    <property type="evidence" value="ECO:0007669"/>
    <property type="project" value="UniProtKB-KW"/>
</dbReference>
<dbReference type="EMBL" id="KV722433">
    <property type="protein sequence ID" value="OCH89187.1"/>
    <property type="molecule type" value="Genomic_DNA"/>
</dbReference>
<evidence type="ECO:0000256" key="1">
    <source>
        <dbReference type="RuleBase" id="RU003682"/>
    </source>
</evidence>
<organism evidence="3 4">
    <name type="scientific">Obba rivulosa</name>
    <dbReference type="NCBI Taxonomy" id="1052685"/>
    <lineage>
        <taxon>Eukaryota</taxon>
        <taxon>Fungi</taxon>
        <taxon>Dikarya</taxon>
        <taxon>Basidiomycota</taxon>
        <taxon>Agaricomycotina</taxon>
        <taxon>Agaricomycetes</taxon>
        <taxon>Polyporales</taxon>
        <taxon>Gelatoporiaceae</taxon>
        <taxon>Obba</taxon>
    </lineage>
</organism>
<evidence type="ECO:0000259" key="2">
    <source>
        <dbReference type="PROSITE" id="PS51471"/>
    </source>
</evidence>
<gene>
    <name evidence="3" type="ORF">OBBRIDRAFT_778903</name>
</gene>
<dbReference type="Gene3D" id="2.60.120.620">
    <property type="entry name" value="q2cbj1_9rhob like domain"/>
    <property type="match status" value="1"/>
</dbReference>
<dbReference type="Pfam" id="PF13640">
    <property type="entry name" value="2OG-FeII_Oxy_3"/>
    <property type="match status" value="1"/>
</dbReference>
<name>A0A8E2DJC1_9APHY</name>
<protein>
    <recommendedName>
        <fullName evidence="2">Fe2OG dioxygenase domain-containing protein</fullName>
    </recommendedName>
</protein>
<keyword evidence="1" id="KW-0408">Iron</keyword>
<dbReference type="OrthoDB" id="27483at2759"/>
<dbReference type="AlphaFoldDB" id="A0A8E2DJC1"/>
<reference evidence="3 4" key="1">
    <citation type="submission" date="2016-07" db="EMBL/GenBank/DDBJ databases">
        <title>Draft genome of the white-rot fungus Obba rivulosa 3A-2.</title>
        <authorList>
            <consortium name="DOE Joint Genome Institute"/>
            <person name="Miettinen O."/>
            <person name="Riley R."/>
            <person name="Acob R."/>
            <person name="Barry K."/>
            <person name="Cullen D."/>
            <person name="De Vries R."/>
            <person name="Hainaut M."/>
            <person name="Hatakka A."/>
            <person name="Henrissat B."/>
            <person name="Hilden K."/>
            <person name="Kuo R."/>
            <person name="Labutti K."/>
            <person name="Lipzen A."/>
            <person name="Makela M.R."/>
            <person name="Sandor L."/>
            <person name="Spatafora J.W."/>
            <person name="Grigoriev I.V."/>
            <person name="Hibbett D.S."/>
        </authorList>
    </citation>
    <scope>NUCLEOTIDE SEQUENCE [LARGE SCALE GENOMIC DNA]</scope>
    <source>
        <strain evidence="3 4">3A-2</strain>
    </source>
</reference>
<evidence type="ECO:0000313" key="3">
    <source>
        <dbReference type="EMBL" id="OCH89187.1"/>
    </source>
</evidence>
<dbReference type="PROSITE" id="PS51471">
    <property type="entry name" value="FE2OG_OXY"/>
    <property type="match status" value="1"/>
</dbReference>
<evidence type="ECO:0000313" key="4">
    <source>
        <dbReference type="Proteomes" id="UP000250043"/>
    </source>
</evidence>
<proteinExistence type="inferred from homology"/>
<dbReference type="InterPro" id="IPR044862">
    <property type="entry name" value="Pro_4_hyd_alph_FE2OG_OXY"/>
</dbReference>
<dbReference type="Proteomes" id="UP000250043">
    <property type="component" value="Unassembled WGS sequence"/>
</dbReference>
<keyword evidence="4" id="KW-1185">Reference proteome</keyword>
<keyword evidence="1" id="KW-0479">Metal-binding</keyword>